<sequence>MFINRNRPCPIYERMIRTELGIKNDADHGIIEPSGHHTAYTTHKPYNKQKVTRHTHRRDILSEEYSNINTEPRKNFLRRHSRIFIIYCIHFLMNRRDILSQEYSNINRTQKELSSETLAHLRLEPPYYVSKGSFSLVVPSF</sequence>
<protein>
    <submittedName>
        <fullName evidence="1">Uncharacterized protein</fullName>
    </submittedName>
</protein>
<organism evidence="1">
    <name type="scientific">Cacopsylla melanoneura</name>
    <dbReference type="NCBI Taxonomy" id="428564"/>
    <lineage>
        <taxon>Eukaryota</taxon>
        <taxon>Metazoa</taxon>
        <taxon>Ecdysozoa</taxon>
        <taxon>Arthropoda</taxon>
        <taxon>Hexapoda</taxon>
        <taxon>Insecta</taxon>
        <taxon>Pterygota</taxon>
        <taxon>Neoptera</taxon>
        <taxon>Paraneoptera</taxon>
        <taxon>Hemiptera</taxon>
        <taxon>Sternorrhyncha</taxon>
        <taxon>Psylloidea</taxon>
        <taxon>Psyllidae</taxon>
        <taxon>Psyllinae</taxon>
        <taxon>Cacopsylla</taxon>
    </lineage>
</organism>
<proteinExistence type="predicted"/>
<name>A0A8D8QMQ6_9HEMI</name>
<accession>A0A8D8QMQ6</accession>
<dbReference type="EMBL" id="HBUF01087847">
    <property type="protein sequence ID" value="CAG6634853.1"/>
    <property type="molecule type" value="Transcribed_RNA"/>
</dbReference>
<reference evidence="1" key="1">
    <citation type="submission" date="2021-05" db="EMBL/GenBank/DDBJ databases">
        <authorList>
            <person name="Alioto T."/>
            <person name="Alioto T."/>
            <person name="Gomez Garrido J."/>
        </authorList>
    </citation>
    <scope>NUCLEOTIDE SEQUENCE</scope>
</reference>
<dbReference type="AlphaFoldDB" id="A0A8D8QMQ6"/>
<evidence type="ECO:0000313" key="1">
    <source>
        <dbReference type="EMBL" id="CAG6634853.1"/>
    </source>
</evidence>